<organism evidence="2 3">
    <name type="scientific">Polyplax serrata</name>
    <name type="common">Common mouse louse</name>
    <dbReference type="NCBI Taxonomy" id="468196"/>
    <lineage>
        <taxon>Eukaryota</taxon>
        <taxon>Metazoa</taxon>
        <taxon>Ecdysozoa</taxon>
        <taxon>Arthropoda</taxon>
        <taxon>Hexapoda</taxon>
        <taxon>Insecta</taxon>
        <taxon>Pterygota</taxon>
        <taxon>Neoptera</taxon>
        <taxon>Paraneoptera</taxon>
        <taxon>Psocodea</taxon>
        <taxon>Troctomorpha</taxon>
        <taxon>Phthiraptera</taxon>
        <taxon>Anoplura</taxon>
        <taxon>Polyplacidae</taxon>
        <taxon>Polyplax</taxon>
    </lineage>
</organism>
<reference evidence="2 3" key="1">
    <citation type="submission" date="2023-09" db="EMBL/GenBank/DDBJ databases">
        <title>Genomes of two closely related lineages of the louse Polyplax serrata with different host specificities.</title>
        <authorList>
            <person name="Martinu J."/>
            <person name="Tarabai H."/>
            <person name="Stefka J."/>
            <person name="Hypsa V."/>
        </authorList>
    </citation>
    <scope>NUCLEOTIDE SEQUENCE [LARGE SCALE GENOMIC DNA]</scope>
    <source>
        <strain evidence="2">98ZLc_SE</strain>
    </source>
</reference>
<name>A0ABR1AID5_POLSC</name>
<keyword evidence="3" id="KW-1185">Reference proteome</keyword>
<accession>A0ABR1AID5</accession>
<sequence length="186" mass="21354">MNLSCFQVESVKMVPIKYLGVVVAFHLFVVCDAYSQSFYAVRYGKRGDNGETAGGGRRLGRRDDETALADRKIRFFISGGRYGKRGYMDNKYMEGSRELVTSGFDDFRNPREVVQAPSRRSQFRMGSRFGKRHREPVQKDERPLQDPWCIFPHNKNFYRCSSTSDSAEMSRIQSSEANTSEDELDA</sequence>
<protein>
    <submittedName>
        <fullName evidence="2">Uncharacterized protein</fullName>
    </submittedName>
</protein>
<dbReference type="Proteomes" id="UP001359485">
    <property type="component" value="Unassembled WGS sequence"/>
</dbReference>
<feature type="region of interest" description="Disordered" evidence="1">
    <location>
        <begin position="164"/>
        <end position="186"/>
    </location>
</feature>
<gene>
    <name evidence="2" type="ORF">RUM44_006544</name>
</gene>
<evidence type="ECO:0000313" key="2">
    <source>
        <dbReference type="EMBL" id="KAK6620144.1"/>
    </source>
</evidence>
<comment type="caution">
    <text evidence="2">The sequence shown here is derived from an EMBL/GenBank/DDBJ whole genome shotgun (WGS) entry which is preliminary data.</text>
</comment>
<proteinExistence type="predicted"/>
<evidence type="ECO:0000256" key="1">
    <source>
        <dbReference type="SAM" id="MobiDB-lite"/>
    </source>
</evidence>
<feature type="compositionally biased region" description="Polar residues" evidence="1">
    <location>
        <begin position="164"/>
        <end position="178"/>
    </location>
</feature>
<dbReference type="EMBL" id="JAWJWF010000048">
    <property type="protein sequence ID" value="KAK6620144.1"/>
    <property type="molecule type" value="Genomic_DNA"/>
</dbReference>
<feature type="region of interest" description="Disordered" evidence="1">
    <location>
        <begin position="120"/>
        <end position="141"/>
    </location>
</feature>
<evidence type="ECO:0000313" key="3">
    <source>
        <dbReference type="Proteomes" id="UP001359485"/>
    </source>
</evidence>